<keyword evidence="1" id="KW-0732">Signal</keyword>
<protein>
    <recommendedName>
        <fullName evidence="4">Right handed beta helix region</fullName>
    </recommendedName>
</protein>
<organism evidence="2 3">
    <name type="scientific">Reichenbachiella agariperforans</name>
    <dbReference type="NCBI Taxonomy" id="156994"/>
    <lineage>
        <taxon>Bacteria</taxon>
        <taxon>Pseudomonadati</taxon>
        <taxon>Bacteroidota</taxon>
        <taxon>Cytophagia</taxon>
        <taxon>Cytophagales</taxon>
        <taxon>Reichenbachiellaceae</taxon>
        <taxon>Reichenbachiella</taxon>
    </lineage>
</organism>
<dbReference type="SUPFAM" id="SSF51126">
    <property type="entry name" value="Pectin lyase-like"/>
    <property type="match status" value="1"/>
</dbReference>
<gene>
    <name evidence="2" type="ORF">SAMN04488028_102314</name>
</gene>
<proteinExistence type="predicted"/>
<reference evidence="3" key="1">
    <citation type="submission" date="2016-11" db="EMBL/GenBank/DDBJ databases">
        <authorList>
            <person name="Varghese N."/>
            <person name="Submissions S."/>
        </authorList>
    </citation>
    <scope>NUCLEOTIDE SEQUENCE [LARGE SCALE GENOMIC DNA]</scope>
    <source>
        <strain evidence="3">DSM 26134</strain>
    </source>
</reference>
<accession>A0A1M6NM49</accession>
<dbReference type="AlphaFoldDB" id="A0A1M6NM49"/>
<sequence>MVLKKTLFFLVMLSGWVLIQSCDPVEEEVSTNPAHQLIFSSDTVRFDTLLSSVGSITRRFRIYNPHKNAIEIDRLALGQTNASPYTLTVNGVKGKTFEKEIIFGKDSLMVLVEVFIDPTDEDMPYLVKDSVQVEYNQNASDVKLVAWGQDAYFLDREVVECDVTWTAGKPYVLYDTVLVAAGCQLTVEPGARIFIDNNSALAIGGTLKIQGTAEDKVIIRNTRFDAGYDVAPGQWNSILFLEGSKDNIIDHADIKNGVIGLRVGSPDDDVDYDLIVSNTSIGHMSSAGILAFTSDIYVFNTEVFNCQSELVGNYLGGNYKYEHCTFSNAPSLYTREVTSVVLSDYISLGDGSTLSEDLSVELINSIIWGEEDEELSIYSSGASNVTIALHDNIIRSANEDWVTLGNDISQERNYPEFHVPAFYDYQIDSLSPARGKAIASEISLDLIGTLRDTMPDLGAYERKDSLP</sequence>
<evidence type="ECO:0000313" key="3">
    <source>
        <dbReference type="Proteomes" id="UP000184474"/>
    </source>
</evidence>
<dbReference type="PROSITE" id="PS51257">
    <property type="entry name" value="PROKAR_LIPOPROTEIN"/>
    <property type="match status" value="1"/>
</dbReference>
<name>A0A1M6NM49_REIAG</name>
<feature type="chain" id="PRO_5012229388" description="Right handed beta helix region" evidence="1">
    <location>
        <begin position="20"/>
        <end position="467"/>
    </location>
</feature>
<keyword evidence="3" id="KW-1185">Reference proteome</keyword>
<dbReference type="EMBL" id="FRAA01000002">
    <property type="protein sequence ID" value="SHJ96763.1"/>
    <property type="molecule type" value="Genomic_DNA"/>
</dbReference>
<evidence type="ECO:0000313" key="2">
    <source>
        <dbReference type="EMBL" id="SHJ96763.1"/>
    </source>
</evidence>
<feature type="signal peptide" evidence="1">
    <location>
        <begin position="1"/>
        <end position="19"/>
    </location>
</feature>
<dbReference type="STRING" id="156994.SAMN04488028_102314"/>
<dbReference type="InterPro" id="IPR011050">
    <property type="entry name" value="Pectin_lyase_fold/virulence"/>
</dbReference>
<dbReference type="Proteomes" id="UP000184474">
    <property type="component" value="Unassembled WGS sequence"/>
</dbReference>
<evidence type="ECO:0000256" key="1">
    <source>
        <dbReference type="SAM" id="SignalP"/>
    </source>
</evidence>
<evidence type="ECO:0008006" key="4">
    <source>
        <dbReference type="Google" id="ProtNLM"/>
    </source>
</evidence>